<evidence type="ECO:0000313" key="2">
    <source>
        <dbReference type="EMBL" id="GGJ60586.1"/>
    </source>
</evidence>
<proteinExistence type="predicted"/>
<gene>
    <name evidence="2" type="ORF">GCM10008939_00380</name>
</gene>
<reference evidence="2" key="2">
    <citation type="submission" date="2020-09" db="EMBL/GenBank/DDBJ databases">
        <authorList>
            <person name="Sun Q."/>
            <person name="Ohkuma M."/>
        </authorList>
    </citation>
    <scope>NUCLEOTIDE SEQUENCE</scope>
    <source>
        <strain evidence="2">JCM 14371</strain>
    </source>
</reference>
<protein>
    <submittedName>
        <fullName evidence="2">Uncharacterized protein</fullName>
    </submittedName>
</protein>
<comment type="caution">
    <text evidence="2">The sequence shown here is derived from an EMBL/GenBank/DDBJ whole genome shotgun (WGS) entry which is preliminary data.</text>
</comment>
<evidence type="ECO:0000313" key="3">
    <source>
        <dbReference type="Proteomes" id="UP000635726"/>
    </source>
</evidence>
<dbReference type="AlphaFoldDB" id="A0A917UID8"/>
<organism evidence="2 3">
    <name type="scientific">Deinococcus aquiradiocola</name>
    <dbReference type="NCBI Taxonomy" id="393059"/>
    <lineage>
        <taxon>Bacteria</taxon>
        <taxon>Thermotogati</taxon>
        <taxon>Deinococcota</taxon>
        <taxon>Deinococci</taxon>
        <taxon>Deinococcales</taxon>
        <taxon>Deinococcaceae</taxon>
        <taxon>Deinococcus</taxon>
    </lineage>
</organism>
<dbReference type="Proteomes" id="UP000635726">
    <property type="component" value="Unassembled WGS sequence"/>
</dbReference>
<dbReference type="EMBL" id="BMOE01000001">
    <property type="protein sequence ID" value="GGJ60586.1"/>
    <property type="molecule type" value="Genomic_DNA"/>
</dbReference>
<keyword evidence="3" id="KW-1185">Reference proteome</keyword>
<name>A0A917UID8_9DEIO</name>
<dbReference type="RefSeq" id="WP_229670636.1">
    <property type="nucleotide sequence ID" value="NZ_BMOE01000001.1"/>
</dbReference>
<feature type="compositionally biased region" description="Pro residues" evidence="1">
    <location>
        <begin position="1"/>
        <end position="12"/>
    </location>
</feature>
<reference evidence="2" key="1">
    <citation type="journal article" date="2014" name="Int. J. Syst. Evol. Microbiol.">
        <title>Complete genome sequence of Corynebacterium casei LMG S-19264T (=DSM 44701T), isolated from a smear-ripened cheese.</title>
        <authorList>
            <consortium name="US DOE Joint Genome Institute (JGI-PGF)"/>
            <person name="Walter F."/>
            <person name="Albersmeier A."/>
            <person name="Kalinowski J."/>
            <person name="Ruckert C."/>
        </authorList>
    </citation>
    <scope>NUCLEOTIDE SEQUENCE</scope>
    <source>
        <strain evidence="2">JCM 14371</strain>
    </source>
</reference>
<feature type="region of interest" description="Disordered" evidence="1">
    <location>
        <begin position="1"/>
        <end position="25"/>
    </location>
</feature>
<evidence type="ECO:0000256" key="1">
    <source>
        <dbReference type="SAM" id="MobiDB-lite"/>
    </source>
</evidence>
<accession>A0A917UID8</accession>
<sequence>MSEPLTPAPPSGSDPSEKGTARPPRLNLAALTAEELQDLLGESAAQRLMPELSQARLEGRPVLADPVPREQEYQPQAERSWGGTAEQSRQLAALRQELLTLGAVDLGVYYLPLISEVRHLRAMLLAPDVAVAVRWSETPEHSRASLPFVVAATLLRDRASGTAAVLSSTSALPFVPTQSEEIDARLHQGAGVAALLDAHRVQVSRHGRGVRLGQAEGHEQADWLKVYAAVRTLNHSAWTRRGLLVPDLA</sequence>